<evidence type="ECO:0000313" key="2">
    <source>
        <dbReference type="Proteomes" id="UP000215086"/>
    </source>
</evidence>
<accession>A0A286RHJ4</accession>
<proteinExistence type="predicted"/>
<gene>
    <name evidence="1" type="ORF">THTE_2825</name>
</gene>
<organism evidence="1 2">
    <name type="scientific">Thermogutta terrifontis</name>
    <dbReference type="NCBI Taxonomy" id="1331910"/>
    <lineage>
        <taxon>Bacteria</taxon>
        <taxon>Pseudomonadati</taxon>
        <taxon>Planctomycetota</taxon>
        <taxon>Planctomycetia</taxon>
        <taxon>Pirellulales</taxon>
        <taxon>Thermoguttaceae</taxon>
        <taxon>Thermogutta</taxon>
    </lineage>
</organism>
<evidence type="ECO:0008006" key="3">
    <source>
        <dbReference type="Google" id="ProtNLM"/>
    </source>
</evidence>
<protein>
    <recommendedName>
        <fullName evidence="3">Carboxypeptidase regulatory-like domain-containing protein</fullName>
    </recommendedName>
</protein>
<dbReference type="KEGG" id="ttf:THTE_2825"/>
<dbReference type="InterPro" id="IPR013783">
    <property type="entry name" value="Ig-like_fold"/>
</dbReference>
<name>A0A286RHJ4_9BACT</name>
<evidence type="ECO:0000313" key="1">
    <source>
        <dbReference type="EMBL" id="ASV75427.1"/>
    </source>
</evidence>
<keyword evidence="2" id="KW-1185">Reference proteome</keyword>
<dbReference type="EMBL" id="CP018477">
    <property type="protein sequence ID" value="ASV75427.1"/>
    <property type="molecule type" value="Genomic_DNA"/>
</dbReference>
<dbReference type="Gene3D" id="2.60.40.10">
    <property type="entry name" value="Immunoglobulins"/>
    <property type="match status" value="1"/>
</dbReference>
<dbReference type="Proteomes" id="UP000215086">
    <property type="component" value="Chromosome"/>
</dbReference>
<dbReference type="SUPFAM" id="SSF49478">
    <property type="entry name" value="Cna protein B-type domain"/>
    <property type="match status" value="1"/>
</dbReference>
<reference evidence="1 2" key="1">
    <citation type="journal article" name="Front. Microbiol.">
        <title>Sugar Metabolism of the First Thermophilic Planctomycete Thermogutta terrifontis: Comparative Genomic and Transcriptomic Approaches.</title>
        <authorList>
            <person name="Elcheninov A.G."/>
            <person name="Menzel P."/>
            <person name="Gudbergsdottir S.R."/>
            <person name="Slesarev A.I."/>
            <person name="Kadnikov V.V."/>
            <person name="Krogh A."/>
            <person name="Bonch-Osmolovskaya E.A."/>
            <person name="Peng X."/>
            <person name="Kublanov I.V."/>
        </authorList>
    </citation>
    <scope>NUCLEOTIDE SEQUENCE [LARGE SCALE GENOMIC DNA]</scope>
    <source>
        <strain evidence="1 2">R1</strain>
    </source>
</reference>
<dbReference type="AlphaFoldDB" id="A0A286RHJ4"/>
<sequence length="148" mass="15296">MGKAAAVGVIVALSLCLSGCGSGKRAVPGRPKTVPVKVTVKYKGQPVAEANVQFLPTSGGHAATGMTDAQGVARLTTFEKNDGVVPGSYRVTIRKSVLVEGGSTDPDAPPVPAKYRDELPTKYAAPETSGLTAEVTESTTEFTFELTD</sequence>